<feature type="compositionally biased region" description="Polar residues" evidence="8">
    <location>
        <begin position="53"/>
        <end position="78"/>
    </location>
</feature>
<evidence type="ECO:0000313" key="10">
    <source>
        <dbReference type="Ensembl" id="ENSCMIP00000038158.1"/>
    </source>
</evidence>
<accession>A0A4W3JJC7</accession>
<dbReference type="InterPro" id="IPR013087">
    <property type="entry name" value="Znf_C2H2_type"/>
</dbReference>
<evidence type="ECO:0000256" key="7">
    <source>
        <dbReference type="PROSITE-ProRule" id="PRU00042"/>
    </source>
</evidence>
<dbReference type="PROSITE" id="PS00028">
    <property type="entry name" value="ZINC_FINGER_C2H2_1"/>
    <property type="match status" value="3"/>
</dbReference>
<dbReference type="Ensembl" id="ENSCMIT00000038708.1">
    <property type="protein sequence ID" value="ENSCMIP00000038158.1"/>
    <property type="gene ID" value="ENSCMIG00000016037.1"/>
</dbReference>
<dbReference type="Proteomes" id="UP000314986">
    <property type="component" value="Unassembled WGS sequence"/>
</dbReference>
<reference evidence="11" key="1">
    <citation type="journal article" date="2006" name="Science">
        <title>Ancient noncoding elements conserved in the human genome.</title>
        <authorList>
            <person name="Venkatesh B."/>
            <person name="Kirkness E.F."/>
            <person name="Loh Y.H."/>
            <person name="Halpern A.L."/>
            <person name="Lee A.P."/>
            <person name="Johnson J."/>
            <person name="Dandona N."/>
            <person name="Viswanathan L.D."/>
            <person name="Tay A."/>
            <person name="Venter J.C."/>
            <person name="Strausberg R.L."/>
            <person name="Brenner S."/>
        </authorList>
    </citation>
    <scope>NUCLEOTIDE SEQUENCE [LARGE SCALE GENOMIC DNA]</scope>
</reference>
<keyword evidence="11" id="KW-1185">Reference proteome</keyword>
<dbReference type="Gene3D" id="3.30.160.60">
    <property type="entry name" value="Classic Zinc Finger"/>
    <property type="match status" value="3"/>
</dbReference>
<keyword evidence="2" id="KW-0479">Metal-binding</keyword>
<evidence type="ECO:0000256" key="1">
    <source>
        <dbReference type="ARBA" id="ARBA00004123"/>
    </source>
</evidence>
<reference evidence="10" key="5">
    <citation type="submission" date="2025-09" db="UniProtKB">
        <authorList>
            <consortium name="Ensembl"/>
        </authorList>
    </citation>
    <scope>IDENTIFICATION</scope>
</reference>
<keyword evidence="3" id="KW-0677">Repeat</keyword>
<keyword evidence="5" id="KW-0862">Zinc</keyword>
<dbReference type="GO" id="GO:0008270">
    <property type="term" value="F:zinc ion binding"/>
    <property type="evidence" value="ECO:0007669"/>
    <property type="project" value="UniProtKB-KW"/>
</dbReference>
<feature type="domain" description="C2H2-type" evidence="9">
    <location>
        <begin position="353"/>
        <end position="380"/>
    </location>
</feature>
<dbReference type="FunFam" id="3.30.160.60:FF:000624">
    <property type="entry name" value="zinc finger protein 697"/>
    <property type="match status" value="1"/>
</dbReference>
<dbReference type="GO" id="GO:0000981">
    <property type="term" value="F:DNA-binding transcription factor activity, RNA polymerase II-specific"/>
    <property type="evidence" value="ECO:0007669"/>
    <property type="project" value="TreeGrafter"/>
</dbReference>
<dbReference type="AlphaFoldDB" id="A0A4W3JJC7"/>
<dbReference type="GeneTree" id="ENSGT00940000156977"/>
<evidence type="ECO:0000256" key="5">
    <source>
        <dbReference type="ARBA" id="ARBA00022833"/>
    </source>
</evidence>
<reference evidence="11" key="2">
    <citation type="journal article" date="2007" name="PLoS Biol.">
        <title>Survey sequencing and comparative analysis of the elephant shark (Callorhinchus milii) genome.</title>
        <authorList>
            <person name="Venkatesh B."/>
            <person name="Kirkness E.F."/>
            <person name="Loh Y.H."/>
            <person name="Halpern A.L."/>
            <person name="Lee A.P."/>
            <person name="Johnson J."/>
            <person name="Dandona N."/>
            <person name="Viswanathan L.D."/>
            <person name="Tay A."/>
            <person name="Venter J.C."/>
            <person name="Strausberg R.L."/>
            <person name="Brenner S."/>
        </authorList>
    </citation>
    <scope>NUCLEOTIDE SEQUENCE [LARGE SCALE GENOMIC DNA]</scope>
</reference>
<dbReference type="PROSITE" id="PS50157">
    <property type="entry name" value="ZINC_FINGER_C2H2_2"/>
    <property type="match status" value="3"/>
</dbReference>
<protein>
    <submittedName>
        <fullName evidence="10">Krueppel-like factor 15</fullName>
    </submittedName>
</protein>
<feature type="domain" description="C2H2-type" evidence="9">
    <location>
        <begin position="293"/>
        <end position="322"/>
    </location>
</feature>
<feature type="region of interest" description="Disordered" evidence="8">
    <location>
        <begin position="143"/>
        <end position="182"/>
    </location>
</feature>
<gene>
    <name evidence="10" type="primary">LOC103182463</name>
</gene>
<dbReference type="GO" id="GO:0005634">
    <property type="term" value="C:nucleus"/>
    <property type="evidence" value="ECO:0007669"/>
    <property type="project" value="UniProtKB-SubCell"/>
</dbReference>
<sequence length="388" mass="41101">LSKILFVLDKGFKLSYCPLSVTDLLTASSGNNGASDGRDRALTPTLVDEDVSEASSPCSSLDSQGTSGCSSRSPSETSGPALGVCVRLARREQDPRRAKASDQLAAALEAHVKMPDFCRAAPGNFIPTLEEIEEFLKEKMELGEGEAEAASNDSSLKTNRGLLSSSSGNSNGREFSRTADGDCGAGVSPPLVVGGGGGGGGRGVPIIVQLQPVPVPLPAPSVKVPTPLILSVQGHAFALLPAVAPAPPNSPARQFVRIAPSPMASRAATVLGAAVEQSQRLPKSPSAEVIRVHKCSFPGCSKMYSKSSHLKAHNRRHTGEKPYACTWPDCGWRFSRSDELSRHKRSHSGVKPYQCHICEKKFARSDHLSKHIKVHQGLRNGRISRTAS</sequence>
<feature type="region of interest" description="Disordered" evidence="8">
    <location>
        <begin position="52"/>
        <end position="80"/>
    </location>
</feature>
<feature type="domain" description="C2H2-type" evidence="9">
    <location>
        <begin position="323"/>
        <end position="352"/>
    </location>
</feature>
<evidence type="ECO:0000256" key="8">
    <source>
        <dbReference type="SAM" id="MobiDB-lite"/>
    </source>
</evidence>
<dbReference type="InterPro" id="IPR036236">
    <property type="entry name" value="Znf_C2H2_sf"/>
</dbReference>
<evidence type="ECO:0000256" key="4">
    <source>
        <dbReference type="ARBA" id="ARBA00022771"/>
    </source>
</evidence>
<reference evidence="11" key="3">
    <citation type="journal article" date="2014" name="Nature">
        <title>Elephant shark genome provides unique insights into gnathostome evolution.</title>
        <authorList>
            <consortium name="International Elephant Shark Genome Sequencing Consortium"/>
            <person name="Venkatesh B."/>
            <person name="Lee A.P."/>
            <person name="Ravi V."/>
            <person name="Maurya A.K."/>
            <person name="Lian M.M."/>
            <person name="Swann J.B."/>
            <person name="Ohta Y."/>
            <person name="Flajnik M.F."/>
            <person name="Sutoh Y."/>
            <person name="Kasahara M."/>
            <person name="Hoon S."/>
            <person name="Gangu V."/>
            <person name="Roy S.W."/>
            <person name="Irimia M."/>
            <person name="Korzh V."/>
            <person name="Kondrychyn I."/>
            <person name="Lim Z.W."/>
            <person name="Tay B.H."/>
            <person name="Tohari S."/>
            <person name="Kong K.W."/>
            <person name="Ho S."/>
            <person name="Lorente-Galdos B."/>
            <person name="Quilez J."/>
            <person name="Marques-Bonet T."/>
            <person name="Raney B.J."/>
            <person name="Ingham P.W."/>
            <person name="Tay A."/>
            <person name="Hillier L.W."/>
            <person name="Minx P."/>
            <person name="Boehm T."/>
            <person name="Wilson R.K."/>
            <person name="Brenner S."/>
            <person name="Warren W.C."/>
        </authorList>
    </citation>
    <scope>NUCLEOTIDE SEQUENCE [LARGE SCALE GENOMIC DNA]</scope>
</reference>
<keyword evidence="4 7" id="KW-0863">Zinc-finger</keyword>
<evidence type="ECO:0000256" key="3">
    <source>
        <dbReference type="ARBA" id="ARBA00022737"/>
    </source>
</evidence>
<evidence type="ECO:0000313" key="11">
    <source>
        <dbReference type="Proteomes" id="UP000314986"/>
    </source>
</evidence>
<name>A0A4W3JJC7_CALMI</name>
<dbReference type="InParanoid" id="A0A4W3JJC7"/>
<evidence type="ECO:0000256" key="6">
    <source>
        <dbReference type="ARBA" id="ARBA00023242"/>
    </source>
</evidence>
<dbReference type="Pfam" id="PF00096">
    <property type="entry name" value="zf-C2H2"/>
    <property type="match status" value="2"/>
</dbReference>
<feature type="compositionally biased region" description="Low complexity" evidence="8">
    <location>
        <begin position="159"/>
        <end position="173"/>
    </location>
</feature>
<dbReference type="GO" id="GO:0000978">
    <property type="term" value="F:RNA polymerase II cis-regulatory region sequence-specific DNA binding"/>
    <property type="evidence" value="ECO:0007669"/>
    <property type="project" value="TreeGrafter"/>
</dbReference>
<dbReference type="OMA" id="PEFPFHP"/>
<dbReference type="PANTHER" id="PTHR23235:SF120">
    <property type="entry name" value="KRUPPEL-LIKE FACTOR 15"/>
    <property type="match status" value="1"/>
</dbReference>
<dbReference type="SUPFAM" id="SSF57667">
    <property type="entry name" value="beta-beta-alpha zinc fingers"/>
    <property type="match status" value="1"/>
</dbReference>
<dbReference type="FunFam" id="3.30.160.60:FF:000021">
    <property type="entry name" value="Basic krueppel-like factor 3"/>
    <property type="match status" value="1"/>
</dbReference>
<comment type="subcellular location">
    <subcellularLocation>
        <location evidence="1">Nucleus</location>
    </subcellularLocation>
</comment>
<organism evidence="10 11">
    <name type="scientific">Callorhinchus milii</name>
    <name type="common">Ghost shark</name>
    <dbReference type="NCBI Taxonomy" id="7868"/>
    <lineage>
        <taxon>Eukaryota</taxon>
        <taxon>Metazoa</taxon>
        <taxon>Chordata</taxon>
        <taxon>Craniata</taxon>
        <taxon>Vertebrata</taxon>
        <taxon>Chondrichthyes</taxon>
        <taxon>Holocephali</taxon>
        <taxon>Chimaeriformes</taxon>
        <taxon>Callorhinchidae</taxon>
        <taxon>Callorhinchus</taxon>
    </lineage>
</organism>
<proteinExistence type="predicted"/>
<reference evidence="10" key="4">
    <citation type="submission" date="2025-08" db="UniProtKB">
        <authorList>
            <consortium name="Ensembl"/>
        </authorList>
    </citation>
    <scope>IDENTIFICATION</scope>
</reference>
<keyword evidence="6" id="KW-0539">Nucleus</keyword>
<dbReference type="PANTHER" id="PTHR23235">
    <property type="entry name" value="KRUEPPEL-LIKE TRANSCRIPTION FACTOR"/>
    <property type="match status" value="1"/>
</dbReference>
<evidence type="ECO:0000256" key="2">
    <source>
        <dbReference type="ARBA" id="ARBA00022723"/>
    </source>
</evidence>
<dbReference type="FunFam" id="3.30.160.60:FF:000018">
    <property type="entry name" value="Krueppel-like factor 15"/>
    <property type="match status" value="1"/>
</dbReference>
<dbReference type="SMART" id="SM00355">
    <property type="entry name" value="ZnF_C2H2"/>
    <property type="match status" value="3"/>
</dbReference>
<evidence type="ECO:0000259" key="9">
    <source>
        <dbReference type="PROSITE" id="PS50157"/>
    </source>
</evidence>